<protein>
    <submittedName>
        <fullName evidence="2">Uncharacterized protein</fullName>
    </submittedName>
</protein>
<evidence type="ECO:0000313" key="2">
    <source>
        <dbReference type="EMBL" id="CAB4194948.1"/>
    </source>
</evidence>
<feature type="region of interest" description="Disordered" evidence="1">
    <location>
        <begin position="37"/>
        <end position="56"/>
    </location>
</feature>
<accession>A0A6J5RMT4</accession>
<organism evidence="2">
    <name type="scientific">uncultured Caudovirales phage</name>
    <dbReference type="NCBI Taxonomy" id="2100421"/>
    <lineage>
        <taxon>Viruses</taxon>
        <taxon>Duplodnaviria</taxon>
        <taxon>Heunggongvirae</taxon>
        <taxon>Uroviricota</taxon>
        <taxon>Caudoviricetes</taxon>
        <taxon>Peduoviridae</taxon>
        <taxon>Maltschvirus</taxon>
        <taxon>Maltschvirus maltsch</taxon>
    </lineage>
</organism>
<reference evidence="2" key="1">
    <citation type="submission" date="2020-05" db="EMBL/GenBank/DDBJ databases">
        <authorList>
            <person name="Chiriac C."/>
            <person name="Salcher M."/>
            <person name="Ghai R."/>
            <person name="Kavagutti S V."/>
        </authorList>
    </citation>
    <scope>NUCLEOTIDE SEQUENCE</scope>
</reference>
<dbReference type="EMBL" id="LR797220">
    <property type="protein sequence ID" value="CAB4194948.1"/>
    <property type="molecule type" value="Genomic_DNA"/>
</dbReference>
<proteinExistence type="predicted"/>
<feature type="compositionally biased region" description="Low complexity" evidence="1">
    <location>
        <begin position="47"/>
        <end position="56"/>
    </location>
</feature>
<sequence>MIYTIASTKLGIIGDPFIAADGINVAALLSGGFIVEQSTPKPKKPAKTSTEPNEEI</sequence>
<name>A0A6J5RMT4_9CAUD</name>
<gene>
    <name evidence="2" type="ORF">UFOVP1269_17</name>
</gene>
<evidence type="ECO:0000256" key="1">
    <source>
        <dbReference type="SAM" id="MobiDB-lite"/>
    </source>
</evidence>